<dbReference type="GO" id="GO:0005524">
    <property type="term" value="F:ATP binding"/>
    <property type="evidence" value="ECO:0007669"/>
    <property type="project" value="InterPro"/>
</dbReference>
<evidence type="ECO:0000256" key="1">
    <source>
        <dbReference type="SAM" id="MobiDB-lite"/>
    </source>
</evidence>
<accession>A0A518EQE9</accession>
<evidence type="ECO:0000313" key="5">
    <source>
        <dbReference type="Proteomes" id="UP000320390"/>
    </source>
</evidence>
<dbReference type="InterPro" id="IPR027417">
    <property type="entry name" value="P-loop_NTPase"/>
</dbReference>
<dbReference type="AlphaFoldDB" id="A0A518EQE9"/>
<organism evidence="4 5">
    <name type="scientific">Saltatorellus ferox</name>
    <dbReference type="NCBI Taxonomy" id="2528018"/>
    <lineage>
        <taxon>Bacteria</taxon>
        <taxon>Pseudomonadati</taxon>
        <taxon>Planctomycetota</taxon>
        <taxon>Planctomycetia</taxon>
        <taxon>Planctomycetia incertae sedis</taxon>
        <taxon>Saltatorellus</taxon>
    </lineage>
</organism>
<dbReference type="Proteomes" id="UP000320390">
    <property type="component" value="Chromosome"/>
</dbReference>
<dbReference type="Pfam" id="PF07726">
    <property type="entry name" value="AAA_3"/>
    <property type="match status" value="1"/>
</dbReference>
<dbReference type="EMBL" id="CP036434">
    <property type="protein sequence ID" value="QDV06313.1"/>
    <property type="molecule type" value="Genomic_DNA"/>
</dbReference>
<sequence>MEPDESPDGSPTHPVAEHSPVPGKKFPAEVSADLPARLAPLLASLGRVIQGKEEVLRNAVTCLIAGGHLLLEDVPGTGKTTLAKALAVASGLGLQRIQMTSDLLPQDLTGASYPALDSAPDASRGRAHFRFLPGPVFSELLLADELNRTPPRTQSALLEAMAERAVTIEGERHPLPWPFFVIATQNPIEFAGTFPLPESQLDRFMMRLSPGYPHRDAERQLMRDRRSRDPLDALIGSASAPSVRDAIRDAMAAVDHITVAEPILDYLLDLVAATRTAGAPHLDQEVESLRTSPFLLGVSPRAALDLDRAARARALLEGRDHVIPEDVFELIVPVLAHRLVPAEAGYDGRSDSASLLLQIIRTIPVPRLSRDGAIER</sequence>
<feature type="domain" description="ChlI/MoxR AAA lid" evidence="3">
    <location>
        <begin position="296"/>
        <end position="350"/>
    </location>
</feature>
<dbReference type="PIRSF" id="PIRSF002849">
    <property type="entry name" value="AAA_ATPase_chaperone_MoxR_prd"/>
    <property type="match status" value="1"/>
</dbReference>
<keyword evidence="5" id="KW-1185">Reference proteome</keyword>
<dbReference type="InterPro" id="IPR011703">
    <property type="entry name" value="ATPase_AAA-3"/>
</dbReference>
<reference evidence="4 5" key="1">
    <citation type="submission" date="2019-02" db="EMBL/GenBank/DDBJ databases">
        <title>Deep-cultivation of Planctomycetes and their phenomic and genomic characterization uncovers novel biology.</title>
        <authorList>
            <person name="Wiegand S."/>
            <person name="Jogler M."/>
            <person name="Boedeker C."/>
            <person name="Pinto D."/>
            <person name="Vollmers J."/>
            <person name="Rivas-Marin E."/>
            <person name="Kohn T."/>
            <person name="Peeters S.H."/>
            <person name="Heuer A."/>
            <person name="Rast P."/>
            <person name="Oberbeckmann S."/>
            <person name="Bunk B."/>
            <person name="Jeske O."/>
            <person name="Meyerdierks A."/>
            <person name="Storesund J.E."/>
            <person name="Kallscheuer N."/>
            <person name="Luecker S."/>
            <person name="Lage O.M."/>
            <person name="Pohl T."/>
            <person name="Merkel B.J."/>
            <person name="Hornburger P."/>
            <person name="Mueller R.-W."/>
            <person name="Bruemmer F."/>
            <person name="Labrenz M."/>
            <person name="Spormann A.M."/>
            <person name="Op den Camp H."/>
            <person name="Overmann J."/>
            <person name="Amann R."/>
            <person name="Jetten M.S.M."/>
            <person name="Mascher T."/>
            <person name="Medema M.H."/>
            <person name="Devos D.P."/>
            <person name="Kaster A.-K."/>
            <person name="Ovreas L."/>
            <person name="Rohde M."/>
            <person name="Galperin M.Y."/>
            <person name="Jogler C."/>
        </authorList>
    </citation>
    <scope>NUCLEOTIDE SEQUENCE [LARGE SCALE GENOMIC DNA]</scope>
    <source>
        <strain evidence="4 5">Poly30</strain>
    </source>
</reference>
<protein>
    <submittedName>
        <fullName evidence="4">ATPase family associated with various cellular activities (AAA)</fullName>
    </submittedName>
</protein>
<dbReference type="GO" id="GO:0016887">
    <property type="term" value="F:ATP hydrolysis activity"/>
    <property type="evidence" value="ECO:0007669"/>
    <property type="project" value="InterPro"/>
</dbReference>
<dbReference type="Gene3D" id="3.40.50.300">
    <property type="entry name" value="P-loop containing nucleotide triphosphate hydrolases"/>
    <property type="match status" value="1"/>
</dbReference>
<dbReference type="InterPro" id="IPR050764">
    <property type="entry name" value="CbbQ/NirQ/NorQ/GpvN"/>
</dbReference>
<dbReference type="CDD" id="cd00009">
    <property type="entry name" value="AAA"/>
    <property type="match status" value="1"/>
</dbReference>
<feature type="domain" description="ATPase AAA-3" evidence="2">
    <location>
        <begin position="68"/>
        <end position="206"/>
    </location>
</feature>
<dbReference type="Gene3D" id="1.10.8.80">
    <property type="entry name" value="Magnesium chelatase subunit I, C-Terminal domain"/>
    <property type="match status" value="1"/>
</dbReference>
<dbReference type="InterPro" id="IPR041628">
    <property type="entry name" value="ChlI/MoxR_AAA_lid"/>
</dbReference>
<proteinExistence type="predicted"/>
<evidence type="ECO:0000313" key="4">
    <source>
        <dbReference type="EMBL" id="QDV06313.1"/>
    </source>
</evidence>
<dbReference type="PANTHER" id="PTHR42759">
    <property type="entry name" value="MOXR FAMILY PROTEIN"/>
    <property type="match status" value="1"/>
</dbReference>
<evidence type="ECO:0000259" key="2">
    <source>
        <dbReference type="Pfam" id="PF07726"/>
    </source>
</evidence>
<gene>
    <name evidence="4" type="ORF">Poly30_18220</name>
</gene>
<name>A0A518EQE9_9BACT</name>
<dbReference type="SUPFAM" id="SSF52540">
    <property type="entry name" value="P-loop containing nucleoside triphosphate hydrolases"/>
    <property type="match status" value="1"/>
</dbReference>
<evidence type="ECO:0000259" key="3">
    <source>
        <dbReference type="Pfam" id="PF17863"/>
    </source>
</evidence>
<dbReference type="PANTHER" id="PTHR42759:SF5">
    <property type="entry name" value="METHANOL DEHYDROGENASE REGULATOR"/>
    <property type="match status" value="1"/>
</dbReference>
<feature type="region of interest" description="Disordered" evidence="1">
    <location>
        <begin position="1"/>
        <end position="27"/>
    </location>
</feature>
<dbReference type="Pfam" id="PF17863">
    <property type="entry name" value="AAA_lid_2"/>
    <property type="match status" value="1"/>
</dbReference>